<feature type="transmembrane region" description="Helical" evidence="1">
    <location>
        <begin position="171"/>
        <end position="199"/>
    </location>
</feature>
<evidence type="ECO:0000256" key="1">
    <source>
        <dbReference type="SAM" id="Phobius"/>
    </source>
</evidence>
<keyword evidence="1" id="KW-0812">Transmembrane</keyword>
<name>A0A9D2M2Q8_9FIRM</name>
<evidence type="ECO:0000313" key="2">
    <source>
        <dbReference type="EMBL" id="HJB39744.1"/>
    </source>
</evidence>
<keyword evidence="1" id="KW-1133">Transmembrane helix</keyword>
<reference evidence="2" key="2">
    <citation type="submission" date="2021-04" db="EMBL/GenBank/DDBJ databases">
        <authorList>
            <person name="Gilroy R."/>
        </authorList>
    </citation>
    <scope>NUCLEOTIDE SEQUENCE</scope>
    <source>
        <strain evidence="2">ChiBcec8-14828</strain>
    </source>
</reference>
<gene>
    <name evidence="2" type="ORF">H9943_05025</name>
</gene>
<reference evidence="2" key="1">
    <citation type="journal article" date="2021" name="PeerJ">
        <title>Extensive microbial diversity within the chicken gut microbiome revealed by metagenomics and culture.</title>
        <authorList>
            <person name="Gilroy R."/>
            <person name="Ravi A."/>
            <person name="Getino M."/>
            <person name="Pursley I."/>
            <person name="Horton D.L."/>
            <person name="Alikhan N.F."/>
            <person name="Baker D."/>
            <person name="Gharbi K."/>
            <person name="Hall N."/>
            <person name="Watson M."/>
            <person name="Adriaenssens E.M."/>
            <person name="Foster-Nyarko E."/>
            <person name="Jarju S."/>
            <person name="Secka A."/>
            <person name="Antonio M."/>
            <person name="Oren A."/>
            <person name="Chaudhuri R.R."/>
            <person name="La Ragione R."/>
            <person name="Hildebrand F."/>
            <person name="Pallen M.J."/>
        </authorList>
    </citation>
    <scope>NUCLEOTIDE SEQUENCE</scope>
    <source>
        <strain evidence="2">ChiBcec8-14828</strain>
    </source>
</reference>
<dbReference type="AlphaFoldDB" id="A0A9D2M2Q8"/>
<feature type="transmembrane region" description="Helical" evidence="1">
    <location>
        <begin position="81"/>
        <end position="111"/>
    </location>
</feature>
<feature type="transmembrane region" description="Helical" evidence="1">
    <location>
        <begin position="44"/>
        <end position="69"/>
    </location>
</feature>
<dbReference type="InterPro" id="IPR006938">
    <property type="entry name" value="DUF624"/>
</dbReference>
<dbReference type="Proteomes" id="UP000824209">
    <property type="component" value="Unassembled WGS sequence"/>
</dbReference>
<organism evidence="2 3">
    <name type="scientific">Candidatus Ruthenibacterium avium</name>
    <dbReference type="NCBI Taxonomy" id="2838751"/>
    <lineage>
        <taxon>Bacteria</taxon>
        <taxon>Bacillati</taxon>
        <taxon>Bacillota</taxon>
        <taxon>Clostridia</taxon>
        <taxon>Eubacteriales</taxon>
        <taxon>Oscillospiraceae</taxon>
        <taxon>Ruthenibacterium</taxon>
    </lineage>
</organism>
<dbReference type="Pfam" id="PF04854">
    <property type="entry name" value="DUF624"/>
    <property type="match status" value="1"/>
</dbReference>
<evidence type="ECO:0000313" key="3">
    <source>
        <dbReference type="Proteomes" id="UP000824209"/>
    </source>
</evidence>
<protein>
    <submittedName>
        <fullName evidence="2">DUF624 domain-containing protein</fullName>
    </submittedName>
</protein>
<accession>A0A9D2M2Q8</accession>
<proteinExistence type="predicted"/>
<comment type="caution">
    <text evidence="2">The sequence shown here is derived from an EMBL/GenBank/DDBJ whole genome shotgun (WGS) entry which is preliminary data.</text>
</comment>
<feature type="transmembrane region" description="Helical" evidence="1">
    <location>
        <begin position="132"/>
        <end position="159"/>
    </location>
</feature>
<dbReference type="EMBL" id="DWYA01000048">
    <property type="protein sequence ID" value="HJB39744.1"/>
    <property type="molecule type" value="Genomic_DNA"/>
</dbReference>
<sequence length="290" mass="32384">MGIFSQNFNRPGPGVPKDAPKKKGVARYFEMLFRDFSTLWKSSMLLTICMIPMLVVGFLLFAPLFDYFISGNPASLLPLPMILILILLIGVCGMLLGPALCACHTVILKIVRDEPGFFWHDFKKGWRSCWKQSYLISAGFSMVIALDFVSLCLFFGGSIREGQADGVTGTLLLGCIVLSLVIFFGVWFTVCLQIVFMNIPTVGMLKNGLLLLFGRLPRMLPATLLNIVFLIACFLWMPLAPIVLLIGVPALIMLWTDMLAWPVMDEVFKLEEQLTALREKELSQNQSSDT</sequence>
<keyword evidence="1" id="KW-0472">Membrane</keyword>